<protein>
    <submittedName>
        <fullName evidence="1">Uncharacterized protein</fullName>
    </submittedName>
</protein>
<name>A0AAD5PU32_9CRUS</name>
<sequence>MSFHSSREMYTFRYVVKYGIEWRDASGISTFTLTFFLCDVQTMASGGSVGLIFRQVIHCGNCVVGLYNDNTHAYTQKKPGN</sequence>
<evidence type="ECO:0000313" key="1">
    <source>
        <dbReference type="EMBL" id="KAI9555255.1"/>
    </source>
</evidence>
<accession>A0AAD5PU32</accession>
<keyword evidence="2" id="KW-1185">Reference proteome</keyword>
<dbReference type="Proteomes" id="UP000820818">
    <property type="component" value="Linkage Group LG7"/>
</dbReference>
<dbReference type="AlphaFoldDB" id="A0AAD5PU32"/>
<proteinExistence type="predicted"/>
<dbReference type="EMBL" id="WJBH02000007">
    <property type="protein sequence ID" value="KAI9555255.1"/>
    <property type="molecule type" value="Genomic_DNA"/>
</dbReference>
<comment type="caution">
    <text evidence="1">The sequence shown here is derived from an EMBL/GenBank/DDBJ whole genome shotgun (WGS) entry which is preliminary data.</text>
</comment>
<evidence type="ECO:0000313" key="2">
    <source>
        <dbReference type="Proteomes" id="UP000820818"/>
    </source>
</evidence>
<gene>
    <name evidence="1" type="ORF">GHT06_017770</name>
</gene>
<reference evidence="1 2" key="1">
    <citation type="submission" date="2022-05" db="EMBL/GenBank/DDBJ databases">
        <title>A multi-omics perspective on studying reproductive biology in Daphnia sinensis.</title>
        <authorList>
            <person name="Jia J."/>
        </authorList>
    </citation>
    <scope>NUCLEOTIDE SEQUENCE [LARGE SCALE GENOMIC DNA]</scope>
    <source>
        <strain evidence="1 2">WSL</strain>
    </source>
</reference>
<organism evidence="1 2">
    <name type="scientific">Daphnia sinensis</name>
    <dbReference type="NCBI Taxonomy" id="1820382"/>
    <lineage>
        <taxon>Eukaryota</taxon>
        <taxon>Metazoa</taxon>
        <taxon>Ecdysozoa</taxon>
        <taxon>Arthropoda</taxon>
        <taxon>Crustacea</taxon>
        <taxon>Branchiopoda</taxon>
        <taxon>Diplostraca</taxon>
        <taxon>Cladocera</taxon>
        <taxon>Anomopoda</taxon>
        <taxon>Daphniidae</taxon>
        <taxon>Daphnia</taxon>
        <taxon>Daphnia similis group</taxon>
    </lineage>
</organism>